<protein>
    <submittedName>
        <fullName evidence="4">Lytic transglycosylase domain-containing protein</fullName>
    </submittedName>
</protein>
<feature type="region of interest" description="Disordered" evidence="2">
    <location>
        <begin position="37"/>
        <end position="58"/>
    </location>
</feature>
<evidence type="ECO:0000313" key="4">
    <source>
        <dbReference type="EMBL" id="MFD2569235.1"/>
    </source>
</evidence>
<name>A0ABW5LWR8_9BACT</name>
<dbReference type="CDD" id="cd16894">
    <property type="entry name" value="MltD-like"/>
    <property type="match status" value="1"/>
</dbReference>
<dbReference type="InterPro" id="IPR023346">
    <property type="entry name" value="Lysozyme-like_dom_sf"/>
</dbReference>
<accession>A0ABW5LWR8</accession>
<dbReference type="PANTHER" id="PTHR37423:SF2">
    <property type="entry name" value="MEMBRANE-BOUND LYTIC MUREIN TRANSGLYCOSYLASE C"/>
    <property type="match status" value="1"/>
</dbReference>
<sequence>MFKRVGFFLLMTVIRPVVAVAAQFTALPVSQLNLSKNNTTSRPGVAPPDATQSHGPASSIAPLLMPTAESAPPALPLLDVDFCGECLPLDQTDVVDRWKHVFTLFRSHASDLGNLRERADAFFPVIDPILAKYDIPDDFRYVPLAESALRPKAVSRAGAAGYWQLMPGTARELGLKVSGRIDERFNAQKATEAACKYLRKLYDQLGSWSLVAAAYNAGPNFLKAQLKRVDHRDYYRMRLPRETQYYLYRVLVYKEVMSRPNDYSLFLSPAQQTAYQWSLRPSLQYVGLA</sequence>
<dbReference type="Gene3D" id="1.10.530.10">
    <property type="match status" value="1"/>
</dbReference>
<evidence type="ECO:0000256" key="2">
    <source>
        <dbReference type="SAM" id="MobiDB-lite"/>
    </source>
</evidence>
<dbReference type="PANTHER" id="PTHR37423">
    <property type="entry name" value="SOLUBLE LYTIC MUREIN TRANSGLYCOSYLASE-RELATED"/>
    <property type="match status" value="1"/>
</dbReference>
<evidence type="ECO:0000256" key="1">
    <source>
        <dbReference type="ARBA" id="ARBA00007734"/>
    </source>
</evidence>
<comment type="caution">
    <text evidence="4">The sequence shown here is derived from an EMBL/GenBank/DDBJ whole genome shotgun (WGS) entry which is preliminary data.</text>
</comment>
<dbReference type="EMBL" id="JBHULN010000001">
    <property type="protein sequence ID" value="MFD2569235.1"/>
    <property type="molecule type" value="Genomic_DNA"/>
</dbReference>
<reference evidence="5" key="1">
    <citation type="journal article" date="2019" name="Int. J. Syst. Evol. Microbiol.">
        <title>The Global Catalogue of Microorganisms (GCM) 10K type strain sequencing project: providing services to taxonomists for standard genome sequencing and annotation.</title>
        <authorList>
            <consortium name="The Broad Institute Genomics Platform"/>
            <consortium name="The Broad Institute Genome Sequencing Center for Infectious Disease"/>
            <person name="Wu L."/>
            <person name="Ma J."/>
        </authorList>
    </citation>
    <scope>NUCLEOTIDE SEQUENCE [LARGE SCALE GENOMIC DNA]</scope>
    <source>
        <strain evidence="5">KCTC 42805</strain>
    </source>
</reference>
<evidence type="ECO:0000259" key="3">
    <source>
        <dbReference type="Pfam" id="PF01464"/>
    </source>
</evidence>
<gene>
    <name evidence="4" type="ORF">ACFSUS_01235</name>
</gene>
<dbReference type="InterPro" id="IPR008258">
    <property type="entry name" value="Transglycosylase_SLT_dom_1"/>
</dbReference>
<dbReference type="SUPFAM" id="SSF53955">
    <property type="entry name" value="Lysozyme-like"/>
    <property type="match status" value="1"/>
</dbReference>
<proteinExistence type="inferred from homology"/>
<feature type="domain" description="Transglycosylase SLT" evidence="3">
    <location>
        <begin position="139"/>
        <end position="234"/>
    </location>
</feature>
<evidence type="ECO:0000313" key="5">
    <source>
        <dbReference type="Proteomes" id="UP001597469"/>
    </source>
</evidence>
<organism evidence="4 5">
    <name type="scientific">Spirosoma soli</name>
    <dbReference type="NCBI Taxonomy" id="1770529"/>
    <lineage>
        <taxon>Bacteria</taxon>
        <taxon>Pseudomonadati</taxon>
        <taxon>Bacteroidota</taxon>
        <taxon>Cytophagia</taxon>
        <taxon>Cytophagales</taxon>
        <taxon>Cytophagaceae</taxon>
        <taxon>Spirosoma</taxon>
    </lineage>
</organism>
<comment type="similarity">
    <text evidence="1">Belongs to the transglycosylase Slt family.</text>
</comment>
<keyword evidence="5" id="KW-1185">Reference proteome</keyword>
<dbReference type="Pfam" id="PF01464">
    <property type="entry name" value="SLT"/>
    <property type="match status" value="1"/>
</dbReference>
<dbReference type="Proteomes" id="UP001597469">
    <property type="component" value="Unassembled WGS sequence"/>
</dbReference>
<dbReference type="RefSeq" id="WP_381517951.1">
    <property type="nucleotide sequence ID" value="NZ_JBHULN010000001.1"/>
</dbReference>